<organism evidence="1 2">
    <name type="scientific">Shimia aestuarii</name>
    <dbReference type="NCBI Taxonomy" id="254406"/>
    <lineage>
        <taxon>Bacteria</taxon>
        <taxon>Pseudomonadati</taxon>
        <taxon>Pseudomonadota</taxon>
        <taxon>Alphaproteobacteria</taxon>
        <taxon>Rhodobacterales</taxon>
        <taxon>Roseobacteraceae</taxon>
    </lineage>
</organism>
<dbReference type="RefSeq" id="WP_093094572.1">
    <property type="nucleotide sequence ID" value="NZ_FOTQ01000006.1"/>
</dbReference>
<name>A0A1I4PYF7_9RHOB</name>
<gene>
    <name evidence="1" type="ORF">SAMN04488042_106106</name>
</gene>
<dbReference type="AlphaFoldDB" id="A0A1I4PYF7"/>
<accession>A0A1I4PYF7</accession>
<dbReference type="Proteomes" id="UP000199144">
    <property type="component" value="Unassembled WGS sequence"/>
</dbReference>
<evidence type="ECO:0000313" key="2">
    <source>
        <dbReference type="Proteomes" id="UP000199144"/>
    </source>
</evidence>
<dbReference type="EMBL" id="FOTQ01000006">
    <property type="protein sequence ID" value="SFM32858.1"/>
    <property type="molecule type" value="Genomic_DNA"/>
</dbReference>
<dbReference type="OrthoDB" id="5918880at2"/>
<dbReference type="InterPro" id="IPR027417">
    <property type="entry name" value="P-loop_NTPase"/>
</dbReference>
<keyword evidence="2" id="KW-1185">Reference proteome</keyword>
<dbReference type="Gene3D" id="3.40.50.300">
    <property type="entry name" value="P-loop containing nucleotide triphosphate hydrolases"/>
    <property type="match status" value="1"/>
</dbReference>
<proteinExistence type="predicted"/>
<dbReference type="InterPro" id="IPR018912">
    <property type="entry name" value="DUF2478"/>
</dbReference>
<dbReference type="Pfam" id="PF10649">
    <property type="entry name" value="DUF2478"/>
    <property type="match status" value="1"/>
</dbReference>
<sequence>MTRLASVSAVGRGATDLLLSAVAERLQAEGVRVGGALRPQKPQDEASHCNSDLLLLPDGPIARITQDLGAGSTACRMDSGALEEAAATATARLVSGGVDLIVLNKFGISEAEGRGFRVLIAEALSRDIPVVVGVSDAHRAAFERFADGMATALSDSESAVVTWCLAAVANSVESSGEEPTCRQQERLEK</sequence>
<dbReference type="STRING" id="254406.SAMN04488042_106106"/>
<evidence type="ECO:0000313" key="1">
    <source>
        <dbReference type="EMBL" id="SFM32858.1"/>
    </source>
</evidence>
<protein>
    <submittedName>
        <fullName evidence="1">Nucleoside-triphosphatase THEP1</fullName>
    </submittedName>
</protein>
<reference evidence="1 2" key="1">
    <citation type="submission" date="2016-10" db="EMBL/GenBank/DDBJ databases">
        <authorList>
            <person name="de Groot N.N."/>
        </authorList>
    </citation>
    <scope>NUCLEOTIDE SEQUENCE [LARGE SCALE GENOMIC DNA]</scope>
    <source>
        <strain evidence="1 2">DSM 15283</strain>
    </source>
</reference>